<dbReference type="EMBL" id="FRDM01000021">
    <property type="protein sequence ID" value="SHN83612.1"/>
    <property type="molecule type" value="Genomic_DNA"/>
</dbReference>
<gene>
    <name evidence="5" type="ORF">SAMN05660350_03450</name>
</gene>
<evidence type="ECO:0000313" key="5">
    <source>
        <dbReference type="EMBL" id="SHN83612.1"/>
    </source>
</evidence>
<dbReference type="PROSITE" id="PS00210">
    <property type="entry name" value="HEMOCYANIN_2"/>
    <property type="match status" value="1"/>
</dbReference>
<evidence type="ECO:0000256" key="1">
    <source>
        <dbReference type="ARBA" id="ARBA00022723"/>
    </source>
</evidence>
<name>A0A1M7UKR1_9ACTN</name>
<evidence type="ECO:0000256" key="2">
    <source>
        <dbReference type="ARBA" id="ARBA00023008"/>
    </source>
</evidence>
<dbReference type="GO" id="GO:0016491">
    <property type="term" value="F:oxidoreductase activity"/>
    <property type="evidence" value="ECO:0007669"/>
    <property type="project" value="InterPro"/>
</dbReference>
<sequence>MIRTRRDVAALTLADAAKARTQEWHPVLDTYAHGVRLMDQLGEDDPRSWLWAANTHGIPTGTRPRPLWNQCAHASWAFLPWHRAYLAWFEATIRELTGDEEWRLPYWDYSVPGDTADRTIPVEFSVETRTVDGQAVPNPLYRPQRSAAPIPRDDVGIVDAMAHTRYVRRFPAFGFGGTDRVGFDGATTVEMRPHNFVHGGIAGRNGLMGSTTTAARDPVFWLHHANIDRLWEVWRGLPGSIELTDPGGAPRLLVVQWRSATFAFGAAGSPATYTMDDVEDTRALDYVYESATLPDDLAAAVEERRGAVRAGREMAVDDTEPTWLPVAATFGLTSGEERDVPLERGARLLPDASPAGLLVELAGVSAMAPHQAYAVEVRATPDAQAHRAGRFSTFGLAGTPETEERSYVVDLSSVLPDLLAEGWSGGRLSVRVVPDEGAADSADDEDRSIHVRQVTVYLQTP</sequence>
<dbReference type="RefSeq" id="WP_072919912.1">
    <property type="nucleotide sequence ID" value="NZ_FRDM01000021.1"/>
</dbReference>
<dbReference type="PROSITE" id="PS00498">
    <property type="entry name" value="TYROSINASE_2"/>
    <property type="match status" value="1"/>
</dbReference>
<dbReference type="InterPro" id="IPR013788">
    <property type="entry name" value="Hemocyanin/hexamerin"/>
</dbReference>
<dbReference type="InterPro" id="IPR008922">
    <property type="entry name" value="Di-copper_centre_dom_sf"/>
</dbReference>
<evidence type="ECO:0000313" key="6">
    <source>
        <dbReference type="Proteomes" id="UP000184428"/>
    </source>
</evidence>
<feature type="domain" description="Tyrosinase copper-binding" evidence="3">
    <location>
        <begin position="73"/>
        <end position="90"/>
    </location>
</feature>
<dbReference type="InterPro" id="IPR050316">
    <property type="entry name" value="Tyrosinase/Hemocyanin"/>
</dbReference>
<accession>A0A1M7UKR1</accession>
<dbReference type="SUPFAM" id="SSF48056">
    <property type="entry name" value="Di-copper centre-containing domain"/>
    <property type="match status" value="1"/>
</dbReference>
<evidence type="ECO:0000259" key="4">
    <source>
        <dbReference type="PROSITE" id="PS00498"/>
    </source>
</evidence>
<dbReference type="PANTHER" id="PTHR11474:SF76">
    <property type="entry name" value="SHKT DOMAIN-CONTAINING PROTEIN"/>
    <property type="match status" value="1"/>
</dbReference>
<dbReference type="Pfam" id="PF00264">
    <property type="entry name" value="Tyrosinase"/>
    <property type="match status" value="2"/>
</dbReference>
<dbReference type="PROSITE" id="PS00497">
    <property type="entry name" value="TYROSINASE_1"/>
    <property type="match status" value="1"/>
</dbReference>
<dbReference type="PANTHER" id="PTHR11474">
    <property type="entry name" value="TYROSINASE FAMILY MEMBER"/>
    <property type="match status" value="1"/>
</dbReference>
<protein>
    <submittedName>
        <fullName evidence="5">Polyphenol oxidase</fullName>
    </submittedName>
</protein>
<dbReference type="Proteomes" id="UP000184428">
    <property type="component" value="Unassembled WGS sequence"/>
</dbReference>
<keyword evidence="1" id="KW-0479">Metal-binding</keyword>
<evidence type="ECO:0000259" key="3">
    <source>
        <dbReference type="PROSITE" id="PS00497"/>
    </source>
</evidence>
<dbReference type="OrthoDB" id="2874181at2"/>
<dbReference type="Gene3D" id="1.10.1280.10">
    <property type="entry name" value="Di-copper center containing domain from catechol oxidase"/>
    <property type="match status" value="1"/>
</dbReference>
<dbReference type="GO" id="GO:0046872">
    <property type="term" value="F:metal ion binding"/>
    <property type="evidence" value="ECO:0007669"/>
    <property type="project" value="UniProtKB-KW"/>
</dbReference>
<organism evidence="5 6">
    <name type="scientific">Geodermatophilus obscurus</name>
    <dbReference type="NCBI Taxonomy" id="1861"/>
    <lineage>
        <taxon>Bacteria</taxon>
        <taxon>Bacillati</taxon>
        <taxon>Actinomycetota</taxon>
        <taxon>Actinomycetes</taxon>
        <taxon>Geodermatophilales</taxon>
        <taxon>Geodermatophilaceae</taxon>
        <taxon>Geodermatophilus</taxon>
    </lineage>
</organism>
<dbReference type="InterPro" id="IPR002227">
    <property type="entry name" value="Tyrosinase_Cu-bd"/>
</dbReference>
<reference evidence="5 6" key="1">
    <citation type="submission" date="2016-12" db="EMBL/GenBank/DDBJ databases">
        <authorList>
            <person name="Song W.-J."/>
            <person name="Kurnit D.M."/>
        </authorList>
    </citation>
    <scope>NUCLEOTIDE SEQUENCE [LARGE SCALE GENOMIC DNA]</scope>
    <source>
        <strain evidence="5 6">DSM 43162</strain>
    </source>
</reference>
<dbReference type="AlphaFoldDB" id="A0A1M7UKR1"/>
<keyword evidence="2" id="KW-0186">Copper</keyword>
<feature type="domain" description="Tyrosinase copper-binding" evidence="4">
    <location>
        <begin position="217"/>
        <end position="228"/>
    </location>
</feature>
<dbReference type="PRINTS" id="PR00092">
    <property type="entry name" value="TYROSINASE"/>
</dbReference>
<proteinExistence type="predicted"/>